<proteinExistence type="inferred from homology"/>
<evidence type="ECO:0000256" key="5">
    <source>
        <dbReference type="HAMAP-Rule" id="MF_00955"/>
    </source>
</evidence>
<dbReference type="Gene3D" id="3.40.50.720">
    <property type="entry name" value="NAD(P)-binding Rossmann-like Domain"/>
    <property type="match status" value="1"/>
</dbReference>
<evidence type="ECO:0000313" key="8">
    <source>
        <dbReference type="Proteomes" id="UP001204142"/>
    </source>
</evidence>
<dbReference type="Pfam" id="PF16363">
    <property type="entry name" value="GDP_Man_Dehyd"/>
    <property type="match status" value="1"/>
</dbReference>
<evidence type="ECO:0000256" key="4">
    <source>
        <dbReference type="ARBA" id="ARBA00023239"/>
    </source>
</evidence>
<dbReference type="EMBL" id="JANIGO010000006">
    <property type="protein sequence ID" value="MCQ8897728.1"/>
    <property type="molecule type" value="Genomic_DNA"/>
</dbReference>
<gene>
    <name evidence="5" type="primary">gmd</name>
    <name evidence="7" type="ORF">NQT62_14900</name>
</gene>
<evidence type="ECO:0000256" key="3">
    <source>
        <dbReference type="ARBA" id="ARBA00011989"/>
    </source>
</evidence>
<comment type="similarity">
    <text evidence="2 5">Belongs to the NAD(P)-dependent epimerase/dehydratase family. GDP-mannose 4,6-dehydratase subfamily.</text>
</comment>
<keyword evidence="8" id="KW-1185">Reference proteome</keyword>
<keyword evidence="4 5" id="KW-0456">Lyase</keyword>
<comment type="function">
    <text evidence="5">Catalyzes the conversion of GDP-D-mannose to GDP-4-dehydro-6-deoxy-D-mannose.</text>
</comment>
<dbReference type="RefSeq" id="WP_256765533.1">
    <property type="nucleotide sequence ID" value="NZ_JANIGO010000006.1"/>
</dbReference>
<sequence length="326" mass="36018">MSQKTALILGITGQDGAYLAQHLLSKNYRVVGASRDAQVANLRNLKTLNIQSQVDMASVSISDFRSVYQLLLRVQPDEVYNLAGQTSVGLSFEQPVETLESISVGTLNLLEAIRFTDRPIHFYNAGSSEVFGDTHGVAANENTPFRPRSPYATAKAAAHWQVANYREAYGLKACTGILFNHESPLRPARFVTQKIIAGAVQIAQSGKGRLKLGNIQISRDWGWAPDYVQAMWLMLQQPELDDYVIATGRTVSLTYFIDLAFKAVGLNWQDWVDSDPGLFRPSDLTEGKADPSKAHEQLGWRSTVPIEDIVQRMVQAQRAVAGHDGL</sequence>
<dbReference type="GO" id="GO:0008446">
    <property type="term" value="F:GDP-mannose 4,6-dehydratase activity"/>
    <property type="evidence" value="ECO:0007669"/>
    <property type="project" value="UniProtKB-EC"/>
</dbReference>
<keyword evidence="5" id="KW-0521">NADP</keyword>
<comment type="catalytic activity">
    <reaction evidence="5">
        <text>GDP-alpha-D-mannose = GDP-4-dehydro-alpha-D-rhamnose + H2O</text>
        <dbReference type="Rhea" id="RHEA:23820"/>
        <dbReference type="ChEBI" id="CHEBI:15377"/>
        <dbReference type="ChEBI" id="CHEBI:57527"/>
        <dbReference type="ChEBI" id="CHEBI:57964"/>
        <dbReference type="EC" id="4.2.1.47"/>
    </reaction>
</comment>
<dbReference type="PANTHER" id="PTHR43715">
    <property type="entry name" value="GDP-MANNOSE 4,6-DEHYDRATASE"/>
    <property type="match status" value="1"/>
</dbReference>
<dbReference type="InterPro" id="IPR016040">
    <property type="entry name" value="NAD(P)-bd_dom"/>
</dbReference>
<comment type="caution">
    <text evidence="5">Lacks conserved residue(s) required for the propagation of feature annotation.</text>
</comment>
<evidence type="ECO:0000313" key="7">
    <source>
        <dbReference type="EMBL" id="MCQ8897728.1"/>
    </source>
</evidence>
<dbReference type="EC" id="4.2.1.47" evidence="3 5"/>
<comment type="caution">
    <text evidence="7">The sequence shown here is derived from an EMBL/GenBank/DDBJ whole genome shotgun (WGS) entry which is preliminary data.</text>
</comment>
<dbReference type="Gene3D" id="3.90.25.10">
    <property type="entry name" value="UDP-galactose 4-epimerase, domain 1"/>
    <property type="match status" value="1"/>
</dbReference>
<dbReference type="Proteomes" id="UP001204142">
    <property type="component" value="Unassembled WGS sequence"/>
</dbReference>
<name>A0ABT1WKS4_9BURK</name>
<accession>A0ABT1WKS4</accession>
<protein>
    <recommendedName>
        <fullName evidence="3 5">GDP-mannose 4,6-dehydratase</fullName>
        <ecNumber evidence="3 5">4.2.1.47</ecNumber>
    </recommendedName>
    <alternativeName>
        <fullName evidence="5">GDP-D-mannose dehydratase</fullName>
    </alternativeName>
</protein>
<evidence type="ECO:0000256" key="1">
    <source>
        <dbReference type="ARBA" id="ARBA00001937"/>
    </source>
</evidence>
<dbReference type="InterPro" id="IPR036291">
    <property type="entry name" value="NAD(P)-bd_dom_sf"/>
</dbReference>
<reference evidence="7 8" key="1">
    <citation type="submission" date="2022-07" db="EMBL/GenBank/DDBJ databases">
        <authorList>
            <person name="Xamxidin M."/>
            <person name="Wu M."/>
        </authorList>
    </citation>
    <scope>NUCLEOTIDE SEQUENCE [LARGE SCALE GENOMIC DNA]</scope>
    <source>
        <strain evidence="7 8">NBRC 111650</strain>
    </source>
</reference>
<evidence type="ECO:0000256" key="2">
    <source>
        <dbReference type="ARBA" id="ARBA00009263"/>
    </source>
</evidence>
<dbReference type="SUPFAM" id="SSF51735">
    <property type="entry name" value="NAD(P)-binding Rossmann-fold domains"/>
    <property type="match status" value="1"/>
</dbReference>
<dbReference type="PANTHER" id="PTHR43715:SF1">
    <property type="entry name" value="GDP-MANNOSE 4,6 DEHYDRATASE"/>
    <property type="match status" value="1"/>
</dbReference>
<dbReference type="CDD" id="cd05260">
    <property type="entry name" value="GDP_MD_SDR_e"/>
    <property type="match status" value="1"/>
</dbReference>
<feature type="domain" description="NAD(P)-binding" evidence="6">
    <location>
        <begin position="7"/>
        <end position="313"/>
    </location>
</feature>
<dbReference type="HAMAP" id="MF_00955">
    <property type="entry name" value="GDP_Man_dehydratase"/>
    <property type="match status" value="1"/>
</dbReference>
<comment type="cofactor">
    <cofactor evidence="1 5">
        <name>NADP(+)</name>
        <dbReference type="ChEBI" id="CHEBI:58349"/>
    </cofactor>
</comment>
<evidence type="ECO:0000259" key="6">
    <source>
        <dbReference type="Pfam" id="PF16363"/>
    </source>
</evidence>
<organism evidence="7 8">
    <name type="scientific">Limnobacter humi</name>
    <dbReference type="NCBI Taxonomy" id="1778671"/>
    <lineage>
        <taxon>Bacteria</taxon>
        <taxon>Pseudomonadati</taxon>
        <taxon>Pseudomonadota</taxon>
        <taxon>Betaproteobacteria</taxon>
        <taxon>Burkholderiales</taxon>
        <taxon>Burkholderiaceae</taxon>
        <taxon>Limnobacter</taxon>
    </lineage>
</organism>
<dbReference type="InterPro" id="IPR006368">
    <property type="entry name" value="GDP_Man_deHydtase"/>
</dbReference>